<evidence type="ECO:0000313" key="1">
    <source>
        <dbReference type="EMBL" id="OJT10373.1"/>
    </source>
</evidence>
<reference evidence="1 2" key="1">
    <citation type="submission" date="2016-10" db="EMBL/GenBank/DDBJ databases">
        <title>Genome sequence of the basidiomycete white-rot fungus Trametes pubescens.</title>
        <authorList>
            <person name="Makela M.R."/>
            <person name="Granchi Z."/>
            <person name="Peng M."/>
            <person name="De Vries R.P."/>
            <person name="Grigoriev I."/>
            <person name="Riley R."/>
            <person name="Hilden K."/>
        </authorList>
    </citation>
    <scope>NUCLEOTIDE SEQUENCE [LARGE SCALE GENOMIC DNA]</scope>
    <source>
        <strain evidence="1 2">FBCC735</strain>
    </source>
</reference>
<dbReference type="OrthoDB" id="2732997at2759"/>
<accession>A0A1M2VS02</accession>
<dbReference type="Proteomes" id="UP000184267">
    <property type="component" value="Unassembled WGS sequence"/>
</dbReference>
<gene>
    <name evidence="1" type="ORF">TRAPUB_13132</name>
</gene>
<comment type="caution">
    <text evidence="1">The sequence shown here is derived from an EMBL/GenBank/DDBJ whole genome shotgun (WGS) entry which is preliminary data.</text>
</comment>
<dbReference type="EMBL" id="MNAD01000785">
    <property type="protein sequence ID" value="OJT10373.1"/>
    <property type="molecule type" value="Genomic_DNA"/>
</dbReference>
<name>A0A1M2VS02_TRAPU</name>
<evidence type="ECO:0000313" key="2">
    <source>
        <dbReference type="Proteomes" id="UP000184267"/>
    </source>
</evidence>
<proteinExistence type="predicted"/>
<dbReference type="AlphaFoldDB" id="A0A1M2VS02"/>
<evidence type="ECO:0008006" key="3">
    <source>
        <dbReference type="Google" id="ProtNLM"/>
    </source>
</evidence>
<dbReference type="OMA" id="DHENWAC"/>
<protein>
    <recommendedName>
        <fullName evidence="3">F-box domain-containing protein</fullName>
    </recommendedName>
</protein>
<sequence length="435" mass="47854">MVYLPQEIVDYIINHLASDETIMNADLANAALISRAWRFPSQSQLHRSQLFSPPPKRLLSRIAWFQESDGQRLVPYVKDVQFWRLDADSKQFCTYWKSVLGTFTRAQDVSIQFHNAALHWQPLLGPSPVPLPSFPSVTTLRLSNVAFATCHNLLALVSTLPNLTSLHMDHENWACGALMGQGLADDQGQPLQFKALCNGEACAPIHLKHLVIDCTDGLDLLECAVRHVDLSALVSLNVALPADPKSSRAGMAPLLMGVHTASKPDFPHQEAQVRALLCGMDALETAVFRVPADIACNPIIPQHTPRLRHFAIHYLRPDLFAPSAARPKLSCVSDALAQLVSPALATVNITLSLSALPQLVHLPWAEIDGVLADADAFPALRECAFNIAYVKRGEELEKPCRMVAMARVRVAIRERLPMLVARGVVGVHEAEDFVV</sequence>
<keyword evidence="2" id="KW-1185">Reference proteome</keyword>
<organism evidence="1 2">
    <name type="scientific">Trametes pubescens</name>
    <name type="common">White-rot fungus</name>
    <dbReference type="NCBI Taxonomy" id="154538"/>
    <lineage>
        <taxon>Eukaryota</taxon>
        <taxon>Fungi</taxon>
        <taxon>Dikarya</taxon>
        <taxon>Basidiomycota</taxon>
        <taxon>Agaricomycotina</taxon>
        <taxon>Agaricomycetes</taxon>
        <taxon>Polyporales</taxon>
        <taxon>Polyporaceae</taxon>
        <taxon>Trametes</taxon>
    </lineage>
</organism>